<dbReference type="Pfam" id="PF00561">
    <property type="entry name" value="Abhydrolase_1"/>
    <property type="match status" value="1"/>
</dbReference>
<dbReference type="PATRIC" id="fig|1225176.3.peg.636"/>
<dbReference type="PRINTS" id="PR00793">
    <property type="entry name" value="PROAMNOPTASE"/>
</dbReference>
<keyword evidence="6" id="KW-0031">Aminopeptidase</keyword>
<dbReference type="AlphaFoldDB" id="K1L376"/>
<feature type="active site" evidence="4">
    <location>
        <position position="264"/>
    </location>
</feature>
<evidence type="ECO:0000313" key="7">
    <source>
        <dbReference type="Proteomes" id="UP000004478"/>
    </source>
</evidence>
<dbReference type="OrthoDB" id="9796770at2"/>
<dbReference type="Proteomes" id="UP000004478">
    <property type="component" value="Unassembled WGS sequence"/>
</dbReference>
<dbReference type="EC" id="3.4.11.5" evidence="6"/>
<dbReference type="Gene3D" id="3.40.50.1820">
    <property type="entry name" value="alpha/beta hydrolase"/>
    <property type="match status" value="1"/>
</dbReference>
<evidence type="ECO:0000256" key="2">
    <source>
        <dbReference type="ARBA" id="ARBA00022801"/>
    </source>
</evidence>
<sequence length="314" mass="35597">MRKALLLCYLGFLFFSCERKEVNQEPVGVEGYVEVLGGKIWYEVFGSGPNPAVLLLHGGPGGTSLGFEPLKEMGYDGPLIFWDQLGSGRSDALLDTTLMTIENYVDQVERLRKHLNLQDFVLYGHSWGTMLGMDYYLSYPDEVRAIIFSSPLFSTDLWIADADTLIATLPDSVQQVIRHHEAEGSYDHPDYQEATQLYYSLYVTRKERPKVDRSHLNLVSGANVYLYMWGPSEFTSTGTLRNFDRLEYLPTINVPVLMMTGEFDEARPSTVKYYASLVPNANFEVISDAAHSTLNDNKEATLKVVRKFLEKIKN</sequence>
<dbReference type="InterPro" id="IPR002410">
    <property type="entry name" value="Peptidase_S33"/>
</dbReference>
<dbReference type="GO" id="GO:0004177">
    <property type="term" value="F:aminopeptidase activity"/>
    <property type="evidence" value="ECO:0007669"/>
    <property type="project" value="UniProtKB-KW"/>
</dbReference>
<reference evidence="6 7" key="1">
    <citation type="journal article" date="2012" name="J. Bacteriol.">
        <title>Draft Genome Sequence of Cecembia lonarensis Strain LW9T, Isolated from Lonar Lake, a Haloalkaline Lake in India.</title>
        <authorList>
            <person name="Shivaji S."/>
            <person name="Ara S."/>
            <person name="Singh A."/>
            <person name="Pinnaka A.K."/>
        </authorList>
    </citation>
    <scope>NUCLEOTIDE SEQUENCE [LARGE SCALE GENOMIC DNA]</scope>
    <source>
        <strain evidence="6 7">LW9</strain>
    </source>
</reference>
<gene>
    <name evidence="6" type="primary">pip</name>
    <name evidence="6" type="ORF">B879_00595</name>
</gene>
<organism evidence="6 7">
    <name type="scientific">Cecembia lonarensis (strain CCUG 58316 / KCTC 22772 / LW9)</name>
    <dbReference type="NCBI Taxonomy" id="1225176"/>
    <lineage>
        <taxon>Bacteria</taxon>
        <taxon>Pseudomonadati</taxon>
        <taxon>Bacteroidota</taxon>
        <taxon>Cytophagia</taxon>
        <taxon>Cytophagales</taxon>
        <taxon>Cyclobacteriaceae</taxon>
        <taxon>Cecembia</taxon>
    </lineage>
</organism>
<dbReference type="InterPro" id="IPR005945">
    <property type="entry name" value="Pro_imino_pep"/>
</dbReference>
<feature type="active site" description="Nucleophile" evidence="4">
    <location>
        <position position="126"/>
    </location>
</feature>
<evidence type="ECO:0000313" key="6">
    <source>
        <dbReference type="EMBL" id="EKB50850.1"/>
    </source>
</evidence>
<accession>K1L376</accession>
<comment type="similarity">
    <text evidence="1 3">Belongs to the peptidase S33 family.</text>
</comment>
<dbReference type="InterPro" id="IPR050266">
    <property type="entry name" value="AB_hydrolase_sf"/>
</dbReference>
<evidence type="ECO:0000256" key="4">
    <source>
        <dbReference type="PIRSR" id="PIRSR005539-1"/>
    </source>
</evidence>
<keyword evidence="2 3" id="KW-0378">Hydrolase</keyword>
<name>K1L376_CECL9</name>
<dbReference type="RefSeq" id="WP_009183644.1">
    <property type="nucleotide sequence ID" value="NZ_AMGM01000005.1"/>
</dbReference>
<comment type="caution">
    <text evidence="6">The sequence shown here is derived from an EMBL/GenBank/DDBJ whole genome shotgun (WGS) entry which is preliminary data.</text>
</comment>
<dbReference type="PIRSF" id="PIRSF005539">
    <property type="entry name" value="Pept_S33_TRI_F1"/>
    <property type="match status" value="1"/>
</dbReference>
<evidence type="ECO:0000256" key="1">
    <source>
        <dbReference type="ARBA" id="ARBA00010088"/>
    </source>
</evidence>
<keyword evidence="6" id="KW-0645">Protease</keyword>
<dbReference type="InterPro" id="IPR000073">
    <property type="entry name" value="AB_hydrolase_1"/>
</dbReference>
<dbReference type="PROSITE" id="PS51257">
    <property type="entry name" value="PROKAR_LIPOPROTEIN"/>
    <property type="match status" value="1"/>
</dbReference>
<proteinExistence type="inferred from homology"/>
<dbReference type="EMBL" id="AMGM01000005">
    <property type="protein sequence ID" value="EKB50850.1"/>
    <property type="molecule type" value="Genomic_DNA"/>
</dbReference>
<dbReference type="InterPro" id="IPR029058">
    <property type="entry name" value="AB_hydrolase_fold"/>
</dbReference>
<dbReference type="SUPFAM" id="SSF53474">
    <property type="entry name" value="alpha/beta-Hydrolases"/>
    <property type="match status" value="1"/>
</dbReference>
<protein>
    <submittedName>
        <fullName evidence="6">Proline iminopeptidase</fullName>
        <ecNumber evidence="6">3.4.11.5</ecNumber>
    </submittedName>
</protein>
<dbReference type="GO" id="GO:0006508">
    <property type="term" value="P:proteolysis"/>
    <property type="evidence" value="ECO:0007669"/>
    <property type="project" value="InterPro"/>
</dbReference>
<dbReference type="NCBIfam" id="TIGR01250">
    <property type="entry name" value="pro_imino_pep_2"/>
    <property type="match status" value="1"/>
</dbReference>
<evidence type="ECO:0000259" key="5">
    <source>
        <dbReference type="Pfam" id="PF00561"/>
    </source>
</evidence>
<dbReference type="PANTHER" id="PTHR43798">
    <property type="entry name" value="MONOACYLGLYCEROL LIPASE"/>
    <property type="match status" value="1"/>
</dbReference>
<feature type="domain" description="AB hydrolase-1" evidence="5">
    <location>
        <begin position="51"/>
        <end position="294"/>
    </location>
</feature>
<feature type="active site" description="Proton donor" evidence="4">
    <location>
        <position position="291"/>
    </location>
</feature>
<keyword evidence="7" id="KW-1185">Reference proteome</keyword>
<evidence type="ECO:0000256" key="3">
    <source>
        <dbReference type="PIRNR" id="PIRNR005539"/>
    </source>
</evidence>